<feature type="transmembrane region" description="Helical" evidence="6">
    <location>
        <begin position="344"/>
        <end position="363"/>
    </location>
</feature>
<dbReference type="InterPro" id="IPR050586">
    <property type="entry name" value="CPA3_Na-H_Antiporter_D"/>
</dbReference>
<sequence>MISEHLPILAVILPLVGALTVLLAGWAERRYCYPVAVAVLTIQFGLSLAILREVLRGGTIHYYLGDWAPPWGIELVVDHLSAYVLVILVFLSLLSCIYAKRSIGGEIDPQKTVAFYVMFLLLVVGVCGITVTGDIFNLYVFLEISSIAAYTLVASGREKKGLLAGFNYLIMGTISACFILIGIGHLYVVTGTLNMADLARLLPPLYDSTIIHVAFIFFIVGLSIKTALFPLHTWLPDAYSHAPSAISVLISTVISKMGIYATIRILFSVFTVGFIVDHLPILEFFAWVAAIAVIAGSVIAIAQTDLKRMLAYSSVSQMGYIMLGIGIANSVAMTGGVLHILNHALIKGCLFMVAGAIIYRVGLRKIDDFKGLAGRMPYTCAAFFIAAISMIGLPPTVGFMSKWYLTLGAIEAGEWFFVVVILASTLLNAIYFWRVLEYAYFRHADAETPELESRVPVSMLLPMLVLAAGCVVFFFAVSIPLGIIDAAVADLLGGA</sequence>
<name>A0A9E4ZKP9_9EURY</name>
<dbReference type="Proteomes" id="UP001065682">
    <property type="component" value="Unassembled WGS sequence"/>
</dbReference>
<protein>
    <submittedName>
        <fullName evidence="8">Monovalent cation/H+ antiporter subunit D family protein</fullName>
    </submittedName>
</protein>
<proteinExistence type="predicted"/>
<evidence type="ECO:0000313" key="9">
    <source>
        <dbReference type="Proteomes" id="UP001065682"/>
    </source>
</evidence>
<gene>
    <name evidence="8" type="ORF">FKB36_10450</name>
</gene>
<dbReference type="GO" id="GO:0005886">
    <property type="term" value="C:plasma membrane"/>
    <property type="evidence" value="ECO:0007669"/>
    <property type="project" value="UniProtKB-SubCell"/>
</dbReference>
<keyword evidence="5 6" id="KW-0472">Membrane</keyword>
<evidence type="ECO:0000313" key="8">
    <source>
        <dbReference type="EMBL" id="MCT8337892.1"/>
    </source>
</evidence>
<evidence type="ECO:0000256" key="6">
    <source>
        <dbReference type="SAM" id="Phobius"/>
    </source>
</evidence>
<dbReference type="RefSeq" id="WP_261598010.1">
    <property type="nucleotide sequence ID" value="NZ_VHLL01000006.1"/>
</dbReference>
<comment type="subcellular location">
    <subcellularLocation>
        <location evidence="1">Cell membrane</location>
        <topology evidence="1">Multi-pass membrane protein</topology>
    </subcellularLocation>
</comment>
<accession>A0A9E4ZKP9</accession>
<feature type="transmembrane region" description="Helical" evidence="6">
    <location>
        <begin position="284"/>
        <end position="306"/>
    </location>
</feature>
<dbReference type="Pfam" id="PF00361">
    <property type="entry name" value="Proton_antipo_M"/>
    <property type="match status" value="1"/>
</dbReference>
<evidence type="ECO:0000259" key="7">
    <source>
        <dbReference type="Pfam" id="PF00361"/>
    </source>
</evidence>
<dbReference type="GO" id="GO:0008137">
    <property type="term" value="F:NADH dehydrogenase (ubiquinone) activity"/>
    <property type="evidence" value="ECO:0007669"/>
    <property type="project" value="InterPro"/>
</dbReference>
<feature type="transmembrane region" description="Helical" evidence="6">
    <location>
        <begin position="375"/>
        <end position="395"/>
    </location>
</feature>
<feature type="transmembrane region" description="Helical" evidence="6">
    <location>
        <begin position="415"/>
        <end position="436"/>
    </location>
</feature>
<feature type="transmembrane region" description="Helical" evidence="6">
    <location>
        <begin position="168"/>
        <end position="189"/>
    </location>
</feature>
<keyword evidence="9" id="KW-1185">Reference proteome</keyword>
<evidence type="ECO:0000256" key="3">
    <source>
        <dbReference type="ARBA" id="ARBA00022692"/>
    </source>
</evidence>
<dbReference type="InterPro" id="IPR003918">
    <property type="entry name" value="NADH_UbQ_OxRdtase"/>
</dbReference>
<dbReference type="InterPro" id="IPR001750">
    <property type="entry name" value="ND/Mrp_TM"/>
</dbReference>
<feature type="transmembrane region" description="Helical" evidence="6">
    <location>
        <begin position="80"/>
        <end position="100"/>
    </location>
</feature>
<reference evidence="8" key="1">
    <citation type="submission" date="2019-06" db="EMBL/GenBank/DDBJ databases">
        <title>Methanoculleus strain from Tamsui River, Taipei, Taiwan.</title>
        <authorList>
            <person name="You Y.-T."/>
            <person name="Chen S.-C."/>
            <person name="Lai S.-J."/>
            <person name="Lee Y.-C."/>
            <person name="Lai M.-C."/>
        </authorList>
    </citation>
    <scope>NUCLEOTIDE SEQUENCE</scope>
    <source>
        <strain evidence="8">Afa-1</strain>
    </source>
</reference>
<dbReference type="PANTHER" id="PTHR42703">
    <property type="entry name" value="NADH DEHYDROGENASE"/>
    <property type="match status" value="1"/>
</dbReference>
<keyword evidence="3 6" id="KW-0812">Transmembrane</keyword>
<dbReference type="PANTHER" id="PTHR42703:SF1">
    <property type="entry name" value="NA(+)_H(+) ANTIPORTER SUBUNIT D1"/>
    <property type="match status" value="1"/>
</dbReference>
<dbReference type="PRINTS" id="PR01437">
    <property type="entry name" value="NUOXDRDTASE4"/>
</dbReference>
<feature type="transmembrane region" description="Helical" evidence="6">
    <location>
        <begin position="457"/>
        <end position="484"/>
    </location>
</feature>
<feature type="transmembrane region" description="Helical" evidence="6">
    <location>
        <begin position="112"/>
        <end position="132"/>
    </location>
</feature>
<organism evidence="8 9">
    <name type="scientific">Methanoculleus formosensis</name>
    <dbReference type="NCBI Taxonomy" id="2590886"/>
    <lineage>
        <taxon>Archaea</taxon>
        <taxon>Methanobacteriati</taxon>
        <taxon>Methanobacteriota</taxon>
        <taxon>Stenosarchaea group</taxon>
        <taxon>Methanomicrobia</taxon>
        <taxon>Methanomicrobiales</taxon>
        <taxon>Methanomicrobiaceae</taxon>
        <taxon>Methanoculleus</taxon>
    </lineage>
</organism>
<feature type="domain" description="NADH:quinone oxidoreductase/Mrp antiporter transmembrane" evidence="7">
    <location>
        <begin position="134"/>
        <end position="426"/>
    </location>
</feature>
<feature type="transmembrane region" description="Helical" evidence="6">
    <location>
        <begin position="209"/>
        <end position="228"/>
    </location>
</feature>
<evidence type="ECO:0000256" key="2">
    <source>
        <dbReference type="ARBA" id="ARBA00022475"/>
    </source>
</evidence>
<comment type="caution">
    <text evidence="8">The sequence shown here is derived from an EMBL/GenBank/DDBJ whole genome shotgun (WGS) entry which is preliminary data.</text>
</comment>
<keyword evidence="4 6" id="KW-1133">Transmembrane helix</keyword>
<dbReference type="EMBL" id="VHLL01000006">
    <property type="protein sequence ID" value="MCT8337892.1"/>
    <property type="molecule type" value="Genomic_DNA"/>
</dbReference>
<dbReference type="GO" id="GO:0042773">
    <property type="term" value="P:ATP synthesis coupled electron transport"/>
    <property type="evidence" value="ECO:0007669"/>
    <property type="project" value="InterPro"/>
</dbReference>
<feature type="transmembrane region" description="Helical" evidence="6">
    <location>
        <begin position="6"/>
        <end position="24"/>
    </location>
</feature>
<feature type="transmembrane region" description="Helical" evidence="6">
    <location>
        <begin position="31"/>
        <end position="51"/>
    </location>
</feature>
<evidence type="ECO:0000256" key="5">
    <source>
        <dbReference type="ARBA" id="ARBA00023136"/>
    </source>
</evidence>
<dbReference type="AlphaFoldDB" id="A0A9E4ZKP9"/>
<evidence type="ECO:0000256" key="1">
    <source>
        <dbReference type="ARBA" id="ARBA00004651"/>
    </source>
</evidence>
<evidence type="ECO:0000256" key="4">
    <source>
        <dbReference type="ARBA" id="ARBA00022989"/>
    </source>
</evidence>
<feature type="transmembrane region" description="Helical" evidence="6">
    <location>
        <begin position="138"/>
        <end position="156"/>
    </location>
</feature>
<feature type="transmembrane region" description="Helical" evidence="6">
    <location>
        <begin position="318"/>
        <end position="338"/>
    </location>
</feature>
<feature type="transmembrane region" description="Helical" evidence="6">
    <location>
        <begin position="248"/>
        <end position="272"/>
    </location>
</feature>
<keyword evidence="2" id="KW-1003">Cell membrane</keyword>